<keyword evidence="3" id="KW-1185">Reference proteome</keyword>
<dbReference type="EMBL" id="BSRI01000001">
    <property type="protein sequence ID" value="GLV55823.1"/>
    <property type="molecule type" value="Genomic_DNA"/>
</dbReference>
<keyword evidence="1" id="KW-0812">Transmembrane</keyword>
<keyword evidence="1" id="KW-0472">Membrane</keyword>
<proteinExistence type="predicted"/>
<gene>
    <name evidence="2" type="ORF">KDH_26670</name>
</gene>
<feature type="transmembrane region" description="Helical" evidence="1">
    <location>
        <begin position="26"/>
        <end position="47"/>
    </location>
</feature>
<organism evidence="2 3">
    <name type="scientific">Dictyobacter halimunensis</name>
    <dbReference type="NCBI Taxonomy" id="3026934"/>
    <lineage>
        <taxon>Bacteria</taxon>
        <taxon>Bacillati</taxon>
        <taxon>Chloroflexota</taxon>
        <taxon>Ktedonobacteria</taxon>
        <taxon>Ktedonobacterales</taxon>
        <taxon>Dictyobacteraceae</taxon>
        <taxon>Dictyobacter</taxon>
    </lineage>
</organism>
<evidence type="ECO:0000256" key="1">
    <source>
        <dbReference type="SAM" id="Phobius"/>
    </source>
</evidence>
<sequence length="71" mass="8220">MAYNQTMFVRCYCPYELLMRAESPCLFLTISSIVSLPIYYTLVAYLVGRTCNYVEIQAATCQTEQLLIYVE</sequence>
<accession>A0ABQ6FQG5</accession>
<protein>
    <submittedName>
        <fullName evidence="2">Uncharacterized protein</fullName>
    </submittedName>
</protein>
<keyword evidence="1" id="KW-1133">Transmembrane helix</keyword>
<dbReference type="Proteomes" id="UP001344906">
    <property type="component" value="Unassembled WGS sequence"/>
</dbReference>
<evidence type="ECO:0000313" key="2">
    <source>
        <dbReference type="EMBL" id="GLV55823.1"/>
    </source>
</evidence>
<comment type="caution">
    <text evidence="2">The sequence shown here is derived from an EMBL/GenBank/DDBJ whole genome shotgun (WGS) entry which is preliminary data.</text>
</comment>
<reference evidence="2 3" key="1">
    <citation type="submission" date="2023-02" db="EMBL/GenBank/DDBJ databases">
        <title>Dictyobacter halimunensis sp. nov., a new member of the class Ktedonobacteria from forest soil in a geothermal area.</title>
        <authorList>
            <person name="Rachmania M.K."/>
            <person name="Ningsih F."/>
            <person name="Sakai Y."/>
            <person name="Yabe S."/>
            <person name="Yokota A."/>
            <person name="Sjamsuridzal W."/>
        </authorList>
    </citation>
    <scope>NUCLEOTIDE SEQUENCE [LARGE SCALE GENOMIC DNA]</scope>
    <source>
        <strain evidence="2 3">S3.2.2.5</strain>
    </source>
</reference>
<evidence type="ECO:0000313" key="3">
    <source>
        <dbReference type="Proteomes" id="UP001344906"/>
    </source>
</evidence>
<name>A0ABQ6FQG5_9CHLR</name>